<sequence>MLSPRTPLITLLSVSLVLACNTRSRNPADRNSGYLATIQCTFGNRTQTDSLAYDSLHRLVRFCRIGNETVTADFSYAGNSDSLVSYALNNPQKKGPVIHRLSYDAQNRIIKDTTFPGGPWVYYRYSGDSILIAGASKTGDTLVSKNNGNLLVILTPDYRKDMELSIGANPAYYIPNAAVRLLLYEMAGGCYPNWLSNRGVTVLNIVSPGNAGFPDGQAGYHFACDLDTSLKITRLYDNGSHHPKCDIRFTYY</sequence>
<comment type="caution">
    <text evidence="1">The sequence shown here is derived from an EMBL/GenBank/DDBJ whole genome shotgun (WGS) entry which is preliminary data.</text>
</comment>
<keyword evidence="2" id="KW-1185">Reference proteome</keyword>
<evidence type="ECO:0000313" key="1">
    <source>
        <dbReference type="EMBL" id="TDW99471.1"/>
    </source>
</evidence>
<dbReference type="RefSeq" id="WP_133990195.1">
    <property type="nucleotide sequence ID" value="NZ_SODV01000001.1"/>
</dbReference>
<proteinExistence type="predicted"/>
<evidence type="ECO:0000313" key="2">
    <source>
        <dbReference type="Proteomes" id="UP000294498"/>
    </source>
</evidence>
<dbReference type="PROSITE" id="PS51257">
    <property type="entry name" value="PROKAR_LIPOPROTEIN"/>
    <property type="match status" value="1"/>
</dbReference>
<organism evidence="1 2">
    <name type="scientific">Dinghuibacter silviterrae</name>
    <dbReference type="NCBI Taxonomy" id="1539049"/>
    <lineage>
        <taxon>Bacteria</taxon>
        <taxon>Pseudomonadati</taxon>
        <taxon>Bacteroidota</taxon>
        <taxon>Chitinophagia</taxon>
        <taxon>Chitinophagales</taxon>
        <taxon>Chitinophagaceae</taxon>
        <taxon>Dinghuibacter</taxon>
    </lineage>
</organism>
<dbReference type="AlphaFoldDB" id="A0A4R8DN76"/>
<dbReference type="Proteomes" id="UP000294498">
    <property type="component" value="Unassembled WGS sequence"/>
</dbReference>
<protein>
    <submittedName>
        <fullName evidence="1">Uncharacterized protein</fullName>
    </submittedName>
</protein>
<accession>A0A4R8DN76</accession>
<reference evidence="1 2" key="1">
    <citation type="submission" date="2019-03" db="EMBL/GenBank/DDBJ databases">
        <title>Genomic Encyclopedia of Type Strains, Phase IV (KMG-IV): sequencing the most valuable type-strain genomes for metagenomic binning, comparative biology and taxonomic classification.</title>
        <authorList>
            <person name="Goeker M."/>
        </authorList>
    </citation>
    <scope>NUCLEOTIDE SEQUENCE [LARGE SCALE GENOMIC DNA]</scope>
    <source>
        <strain evidence="1 2">DSM 100059</strain>
    </source>
</reference>
<gene>
    <name evidence="1" type="ORF">EDB95_0481</name>
</gene>
<dbReference type="EMBL" id="SODV01000001">
    <property type="protein sequence ID" value="TDW99471.1"/>
    <property type="molecule type" value="Genomic_DNA"/>
</dbReference>
<name>A0A4R8DN76_9BACT</name>